<dbReference type="AlphaFoldDB" id="A0A5C6MJR1"/>
<keyword evidence="3" id="KW-1185">Reference proteome</keyword>
<name>A0A5C6MJR1_9TELE</name>
<evidence type="ECO:0000313" key="2">
    <source>
        <dbReference type="EMBL" id="TWW55103.1"/>
    </source>
</evidence>
<feature type="region of interest" description="Disordered" evidence="1">
    <location>
        <begin position="38"/>
        <end position="58"/>
    </location>
</feature>
<comment type="caution">
    <text evidence="2">The sequence shown here is derived from an EMBL/GenBank/DDBJ whole genome shotgun (WGS) entry which is preliminary data.</text>
</comment>
<sequence length="96" mass="10930">MQRTSAQTWRGSRALSLISRDTKIIGCERSRKQQHLNLLPCGRGSPAEGQVHTMDRSPPISETHILHSRTHTQRRVGVSSQHDWAFHLEEMGTPHK</sequence>
<accession>A0A5C6MJR1</accession>
<proteinExistence type="predicted"/>
<evidence type="ECO:0000256" key="1">
    <source>
        <dbReference type="SAM" id="MobiDB-lite"/>
    </source>
</evidence>
<reference evidence="2 3" key="1">
    <citation type="submission" date="2019-04" db="EMBL/GenBank/DDBJ databases">
        <title>Chromosome genome assembly for Takifugu flavidus.</title>
        <authorList>
            <person name="Xiao S."/>
        </authorList>
    </citation>
    <scope>NUCLEOTIDE SEQUENCE [LARGE SCALE GENOMIC DNA]</scope>
    <source>
        <strain evidence="2">HTHZ2018</strain>
        <tissue evidence="2">Muscle</tissue>
    </source>
</reference>
<evidence type="ECO:0000313" key="3">
    <source>
        <dbReference type="Proteomes" id="UP000324091"/>
    </source>
</evidence>
<protein>
    <submittedName>
        <fullName evidence="2">Uncharacterized protein</fullName>
    </submittedName>
</protein>
<gene>
    <name evidence="2" type="ORF">D4764_09G0001520</name>
</gene>
<dbReference type="Proteomes" id="UP000324091">
    <property type="component" value="Chromosome 9"/>
</dbReference>
<organism evidence="2 3">
    <name type="scientific">Takifugu flavidus</name>
    <name type="common">sansaifugu</name>
    <dbReference type="NCBI Taxonomy" id="433684"/>
    <lineage>
        <taxon>Eukaryota</taxon>
        <taxon>Metazoa</taxon>
        <taxon>Chordata</taxon>
        <taxon>Craniata</taxon>
        <taxon>Vertebrata</taxon>
        <taxon>Euteleostomi</taxon>
        <taxon>Actinopterygii</taxon>
        <taxon>Neopterygii</taxon>
        <taxon>Teleostei</taxon>
        <taxon>Neoteleostei</taxon>
        <taxon>Acanthomorphata</taxon>
        <taxon>Eupercaria</taxon>
        <taxon>Tetraodontiformes</taxon>
        <taxon>Tetradontoidea</taxon>
        <taxon>Tetraodontidae</taxon>
        <taxon>Takifugu</taxon>
    </lineage>
</organism>
<dbReference type="EMBL" id="RHFK02000022">
    <property type="protein sequence ID" value="TWW55103.1"/>
    <property type="molecule type" value="Genomic_DNA"/>
</dbReference>